<comment type="similarity">
    <text evidence="1">Belongs to the class I-like SAM-binding methyltransferase superfamily. EEF2KMT family.</text>
</comment>
<proteinExistence type="inferred from homology"/>
<dbReference type="InterPro" id="IPR029063">
    <property type="entry name" value="SAM-dependent_MTases_sf"/>
</dbReference>
<dbReference type="PANTHER" id="PTHR14614">
    <property type="entry name" value="HEPATOCELLULAR CARCINOMA-ASSOCIATED ANTIGEN"/>
    <property type="match status" value="1"/>
</dbReference>
<dbReference type="RefSeq" id="XP_015586219.1">
    <property type="nucleotide sequence ID" value="XM_015730733.2"/>
</dbReference>
<dbReference type="Pfam" id="PF14904">
    <property type="entry name" value="FAM86"/>
    <property type="match status" value="1"/>
</dbReference>
<dbReference type="GO" id="GO:0032991">
    <property type="term" value="C:protein-containing complex"/>
    <property type="evidence" value="ECO:0007669"/>
    <property type="project" value="TreeGrafter"/>
</dbReference>
<dbReference type="Gene3D" id="3.40.50.150">
    <property type="entry name" value="Vaccinia Virus protein VP39"/>
    <property type="match status" value="1"/>
</dbReference>
<dbReference type="GO" id="GO:0016740">
    <property type="term" value="F:transferase activity"/>
    <property type="evidence" value="ECO:0007669"/>
    <property type="project" value="UniProtKB-KW"/>
</dbReference>
<evidence type="ECO:0000256" key="2">
    <source>
        <dbReference type="ARBA" id="ARBA00022679"/>
    </source>
</evidence>
<sequence length="333" mass="38181">MEVTECLVEYVKKQFLCGTSINKFNFTTFRHDTHYPMDVNIQKQILDNTINNPVVVKYPIRKSYQRAFLKYLINKLEQTDQEIHDELYSKYCELVSIKSKECETHYKHFLLGKQNCITLQESTNIISHGTTGLCSWQAALGLGEWCLKNMDILKGKNILELGSGIGLTGLTVISTCSPDSFTFSDCHPAVLKMLCQNIQLNLCTKQESCQGRVYMNTKFNGTQVLVVNLPWEEIEQSTINGIWQYPDVILAADVLYDSSNFDALIGGLKYFLSKNNCYAIIAATVRNTETISQFLYELENWNLYFEEQAFPDSQVFIKTDETPVRIIKICVRQ</sequence>
<dbReference type="Pfam" id="PF10294">
    <property type="entry name" value="Methyltransf_16"/>
    <property type="match status" value="1"/>
</dbReference>
<dbReference type="SUPFAM" id="SSF53335">
    <property type="entry name" value="S-adenosyl-L-methionine-dependent methyltransferases"/>
    <property type="match status" value="1"/>
</dbReference>
<dbReference type="PANTHER" id="PTHR14614:SF130">
    <property type="entry name" value="PROTEIN-LYSINE N-METHYLTRANSFERASE EEF2KMT"/>
    <property type="match status" value="1"/>
</dbReference>
<dbReference type="GeneID" id="107263478"/>
<dbReference type="Proteomes" id="UP000694920">
    <property type="component" value="Unplaced"/>
</dbReference>
<dbReference type="InterPro" id="IPR029426">
    <property type="entry name" value="FAM86_N"/>
</dbReference>
<gene>
    <name evidence="5" type="primary">LOC107263478</name>
</gene>
<accession>A0AAJ7FDD1</accession>
<organism evidence="4 5">
    <name type="scientific">Cephus cinctus</name>
    <name type="common">Wheat stem sawfly</name>
    <dbReference type="NCBI Taxonomy" id="211228"/>
    <lineage>
        <taxon>Eukaryota</taxon>
        <taxon>Metazoa</taxon>
        <taxon>Ecdysozoa</taxon>
        <taxon>Arthropoda</taxon>
        <taxon>Hexapoda</taxon>
        <taxon>Insecta</taxon>
        <taxon>Pterygota</taxon>
        <taxon>Neoptera</taxon>
        <taxon>Endopterygota</taxon>
        <taxon>Hymenoptera</taxon>
        <taxon>Cephoidea</taxon>
        <taxon>Cephidae</taxon>
        <taxon>Cephus</taxon>
    </lineage>
</organism>
<reference evidence="5" key="1">
    <citation type="submission" date="2025-08" db="UniProtKB">
        <authorList>
            <consortium name="RefSeq"/>
        </authorList>
    </citation>
    <scope>IDENTIFICATION</scope>
</reference>
<evidence type="ECO:0000313" key="4">
    <source>
        <dbReference type="Proteomes" id="UP000694920"/>
    </source>
</evidence>
<name>A0AAJ7FDD1_CEPCN</name>
<feature type="domain" description="FAM86 N-terminal" evidence="3">
    <location>
        <begin position="7"/>
        <end position="93"/>
    </location>
</feature>
<evidence type="ECO:0000259" key="3">
    <source>
        <dbReference type="Pfam" id="PF14904"/>
    </source>
</evidence>
<protein>
    <submittedName>
        <fullName evidence="5">Protein-lysine N-methyltransferase EEF2KMT</fullName>
    </submittedName>
</protein>
<dbReference type="KEGG" id="ccin:107263478"/>
<keyword evidence="4" id="KW-1185">Reference proteome</keyword>
<keyword evidence="2" id="KW-0808">Transferase</keyword>
<evidence type="ECO:0000256" key="1">
    <source>
        <dbReference type="ARBA" id="ARBA00005511"/>
    </source>
</evidence>
<dbReference type="InterPro" id="IPR019410">
    <property type="entry name" value="Methyltransf_16"/>
</dbReference>
<evidence type="ECO:0000313" key="5">
    <source>
        <dbReference type="RefSeq" id="XP_015586219.1"/>
    </source>
</evidence>
<dbReference type="AlphaFoldDB" id="A0AAJ7FDD1"/>